<organism evidence="2 3">
    <name type="scientific">Spongisporangium articulatum</name>
    <dbReference type="NCBI Taxonomy" id="3362603"/>
    <lineage>
        <taxon>Bacteria</taxon>
        <taxon>Bacillati</taxon>
        <taxon>Actinomycetota</taxon>
        <taxon>Actinomycetes</taxon>
        <taxon>Kineosporiales</taxon>
        <taxon>Kineosporiaceae</taxon>
        <taxon>Spongisporangium</taxon>
    </lineage>
</organism>
<dbReference type="Proteomes" id="UP001612915">
    <property type="component" value="Unassembled WGS sequence"/>
</dbReference>
<accession>A0ABW8ASC3</accession>
<dbReference type="EMBL" id="JBITLV010000007">
    <property type="protein sequence ID" value="MFI7589239.1"/>
    <property type="molecule type" value="Genomic_DNA"/>
</dbReference>
<sequence length="286" mass="30219">MSWFRRGREKAPEESRSEGLDWVEGAGDQQGVRPYASAGDYPIEGQGGRRRPLGEDETGPVEAVGPASTDSSDSSDSSGTADRSGGPWDVSEVSSAEGYVDLGALWLPAQDGMELRLEVEEESGRVISATAQIGASAVQLQAFAAPRTLGIWEEISEEIASSITGQGGEADRVPGPFGPELLARVPAQGADGQVALQPARFAGVDGPRWFLRAVFHGPAAFSHEDAQPLESLVRGVVVVRGNEAMAPRELLPLTVPGAESAPEPEPTDERAPLQPFTRGPEITEVR</sequence>
<proteinExistence type="predicted"/>
<reference evidence="2 3" key="1">
    <citation type="submission" date="2024-10" db="EMBL/GenBank/DDBJ databases">
        <title>The Natural Products Discovery Center: Release of the First 8490 Sequenced Strains for Exploring Actinobacteria Biosynthetic Diversity.</title>
        <authorList>
            <person name="Kalkreuter E."/>
            <person name="Kautsar S.A."/>
            <person name="Yang D."/>
            <person name="Bader C.D."/>
            <person name="Teijaro C.N."/>
            <person name="Fluegel L."/>
            <person name="Davis C.M."/>
            <person name="Simpson J.R."/>
            <person name="Lauterbach L."/>
            <person name="Steele A.D."/>
            <person name="Gui C."/>
            <person name="Meng S."/>
            <person name="Li G."/>
            <person name="Viehrig K."/>
            <person name="Ye F."/>
            <person name="Su P."/>
            <person name="Kiefer A.F."/>
            <person name="Nichols A."/>
            <person name="Cepeda A.J."/>
            <person name="Yan W."/>
            <person name="Fan B."/>
            <person name="Jiang Y."/>
            <person name="Adhikari A."/>
            <person name="Zheng C.-J."/>
            <person name="Schuster L."/>
            <person name="Cowan T.M."/>
            <person name="Smanski M.J."/>
            <person name="Chevrette M.G."/>
            <person name="De Carvalho L.P.S."/>
            <person name="Shen B."/>
        </authorList>
    </citation>
    <scope>NUCLEOTIDE SEQUENCE [LARGE SCALE GENOMIC DNA]</scope>
    <source>
        <strain evidence="2 3">NPDC049639</strain>
    </source>
</reference>
<dbReference type="RefSeq" id="WP_398283755.1">
    <property type="nucleotide sequence ID" value="NZ_JBITLV010000007.1"/>
</dbReference>
<feature type="compositionally biased region" description="Low complexity" evidence="1">
    <location>
        <begin position="67"/>
        <end position="86"/>
    </location>
</feature>
<name>A0ABW8ASC3_9ACTN</name>
<keyword evidence="3" id="KW-1185">Reference proteome</keyword>
<comment type="caution">
    <text evidence="2">The sequence shown here is derived from an EMBL/GenBank/DDBJ whole genome shotgun (WGS) entry which is preliminary data.</text>
</comment>
<protein>
    <submittedName>
        <fullName evidence="2">DUF3710 domain-containing protein</fullName>
    </submittedName>
</protein>
<feature type="region of interest" description="Disordered" evidence="1">
    <location>
        <begin position="248"/>
        <end position="286"/>
    </location>
</feature>
<dbReference type="InterPro" id="IPR022183">
    <property type="entry name" value="DUF3710"/>
</dbReference>
<evidence type="ECO:0000256" key="1">
    <source>
        <dbReference type="SAM" id="MobiDB-lite"/>
    </source>
</evidence>
<feature type="compositionally biased region" description="Basic and acidic residues" evidence="1">
    <location>
        <begin position="9"/>
        <end position="19"/>
    </location>
</feature>
<gene>
    <name evidence="2" type="ORF">ACIB24_19410</name>
</gene>
<feature type="region of interest" description="Disordered" evidence="1">
    <location>
        <begin position="1"/>
        <end position="91"/>
    </location>
</feature>
<evidence type="ECO:0000313" key="3">
    <source>
        <dbReference type="Proteomes" id="UP001612915"/>
    </source>
</evidence>
<evidence type="ECO:0000313" key="2">
    <source>
        <dbReference type="EMBL" id="MFI7589239.1"/>
    </source>
</evidence>
<dbReference type="Pfam" id="PF12502">
    <property type="entry name" value="DUF3710"/>
    <property type="match status" value="1"/>
</dbReference>